<dbReference type="Proteomes" id="UP000744980">
    <property type="component" value="Unassembled WGS sequence"/>
</dbReference>
<evidence type="ECO:0000256" key="9">
    <source>
        <dbReference type="SAM" id="SignalP"/>
    </source>
</evidence>
<feature type="signal peptide" evidence="9">
    <location>
        <begin position="1"/>
        <end position="25"/>
    </location>
</feature>
<dbReference type="RefSeq" id="WP_203527249.1">
    <property type="nucleotide sequence ID" value="NZ_CP083370.1"/>
</dbReference>
<keyword evidence="5 9" id="KW-0732">Signal</keyword>
<comment type="caution">
    <text evidence="10">The sequence shown here is derived from an EMBL/GenBank/DDBJ whole genome shotgun (WGS) entry which is preliminary data.</text>
</comment>
<dbReference type="Gene3D" id="2.40.160.60">
    <property type="entry name" value="Outer membrane protein transport protein (OMPP1/FadL/TodX)"/>
    <property type="match status" value="1"/>
</dbReference>
<proteinExistence type="inferred from homology"/>
<dbReference type="InterPro" id="IPR005017">
    <property type="entry name" value="OMPP1/FadL/TodX"/>
</dbReference>
<keyword evidence="7" id="KW-0998">Cell outer membrane</keyword>
<evidence type="ECO:0000313" key="11">
    <source>
        <dbReference type="Proteomes" id="UP000744980"/>
    </source>
</evidence>
<gene>
    <name evidence="10" type="ORF">GFB56_00660</name>
</gene>
<protein>
    <submittedName>
        <fullName evidence="10">Transporter</fullName>
    </submittedName>
</protein>
<evidence type="ECO:0000256" key="2">
    <source>
        <dbReference type="ARBA" id="ARBA00008163"/>
    </source>
</evidence>
<dbReference type="PANTHER" id="PTHR35093:SF8">
    <property type="entry name" value="OUTER MEMBRANE PROTEIN NMB0088-RELATED"/>
    <property type="match status" value="1"/>
</dbReference>
<dbReference type="AlphaFoldDB" id="A0AAW4FB22"/>
<organism evidence="10 11">
    <name type="scientific">Ensifer canadensis</name>
    <dbReference type="NCBI Taxonomy" id="555315"/>
    <lineage>
        <taxon>Bacteria</taxon>
        <taxon>Pseudomonadati</taxon>
        <taxon>Pseudomonadota</taxon>
        <taxon>Alphaproteobacteria</taxon>
        <taxon>Hyphomicrobiales</taxon>
        <taxon>Rhizobiaceae</taxon>
        <taxon>Sinorhizobium/Ensifer group</taxon>
        <taxon>Ensifer</taxon>
    </lineage>
</organism>
<comment type="similarity">
    <text evidence="2">Belongs to the OmpP1/FadL family.</text>
</comment>
<keyword evidence="4" id="KW-0812">Transmembrane</keyword>
<dbReference type="SUPFAM" id="SSF56935">
    <property type="entry name" value="Porins"/>
    <property type="match status" value="1"/>
</dbReference>
<evidence type="ECO:0000256" key="7">
    <source>
        <dbReference type="ARBA" id="ARBA00023237"/>
    </source>
</evidence>
<dbReference type="Pfam" id="PF03349">
    <property type="entry name" value="Toluene_X"/>
    <property type="match status" value="1"/>
</dbReference>
<dbReference type="GO" id="GO:0015483">
    <property type="term" value="F:long-chain fatty acid transporting porin activity"/>
    <property type="evidence" value="ECO:0007669"/>
    <property type="project" value="TreeGrafter"/>
</dbReference>
<keyword evidence="11" id="KW-1185">Reference proteome</keyword>
<evidence type="ECO:0000313" key="10">
    <source>
        <dbReference type="EMBL" id="MBM3089328.1"/>
    </source>
</evidence>
<reference evidence="10 11" key="1">
    <citation type="submission" date="2020-01" db="EMBL/GenBank/DDBJ databases">
        <title>Draft genome assembly of Ensifer adhaerens T173.</title>
        <authorList>
            <person name="Craig J.E."/>
            <person name="Stinchcombe J.R."/>
        </authorList>
    </citation>
    <scope>NUCLEOTIDE SEQUENCE [LARGE SCALE GENOMIC DNA]</scope>
    <source>
        <strain evidence="10 11">T173</strain>
    </source>
</reference>
<dbReference type="EMBL" id="WXFA01000001">
    <property type="protein sequence ID" value="MBM3089328.1"/>
    <property type="molecule type" value="Genomic_DNA"/>
</dbReference>
<comment type="subcellular location">
    <subcellularLocation>
        <location evidence="1">Cell outer membrane</location>
        <topology evidence="1">Multi-pass membrane protein</topology>
    </subcellularLocation>
</comment>
<evidence type="ECO:0000256" key="4">
    <source>
        <dbReference type="ARBA" id="ARBA00022692"/>
    </source>
</evidence>
<accession>A0AAW4FB22</accession>
<dbReference type="GO" id="GO:0009279">
    <property type="term" value="C:cell outer membrane"/>
    <property type="evidence" value="ECO:0007669"/>
    <property type="project" value="UniProtKB-SubCell"/>
</dbReference>
<evidence type="ECO:0000256" key="6">
    <source>
        <dbReference type="ARBA" id="ARBA00023136"/>
    </source>
</evidence>
<feature type="chain" id="PRO_5043924252" evidence="9">
    <location>
        <begin position="26"/>
        <end position="426"/>
    </location>
</feature>
<name>A0AAW4FB22_9HYPH</name>
<evidence type="ECO:0000256" key="3">
    <source>
        <dbReference type="ARBA" id="ARBA00022452"/>
    </source>
</evidence>
<feature type="region of interest" description="Disordered" evidence="8">
    <location>
        <begin position="68"/>
        <end position="93"/>
    </location>
</feature>
<evidence type="ECO:0000256" key="8">
    <source>
        <dbReference type="SAM" id="MobiDB-lite"/>
    </source>
</evidence>
<evidence type="ECO:0000256" key="1">
    <source>
        <dbReference type="ARBA" id="ARBA00004571"/>
    </source>
</evidence>
<dbReference type="PANTHER" id="PTHR35093">
    <property type="entry name" value="OUTER MEMBRANE PROTEIN NMB0088-RELATED"/>
    <property type="match status" value="1"/>
</dbReference>
<evidence type="ECO:0000256" key="5">
    <source>
        <dbReference type="ARBA" id="ARBA00022729"/>
    </source>
</evidence>
<keyword evidence="6" id="KW-0472">Membrane</keyword>
<sequence>MAHENLKRGVFALAAGILVASAAHAGGLERGGYNIDLLFDPSDYAAEATTTYVHPQRELKNVRDTNTTSAAFPFNGTGPGTGGGNLNSRPNSVEDTESYWVPRVGIKARFGEDVDCMADYSQPWGAHTNPGVNWAGANNNIETKVESDNYAATCSYKFDMGQGQFRVIGGVFYQEVGGFKERLVQDFTGVPPAFGGLQSGIGRLDLQGDGWGWRAGVGYEIPEYAVRASLVYNSAVDLDNLAGTIDLRNVRGPAPVNFYDVAGFASMPDSLELKVQSGIAPGWVAFGSVKWTDWSQLQVLKFCPPSGGTLEQPCTSLDLLYRDGWTISGGVGHKFNEQWSGAVSLTWDRGTSHGYGTQSDTWALGTGVAYSPTKNVEFRLAGAVGILTSGSSGAVNFDGQVIGDDVSYDYGNDFFGAISTAIKVKF</sequence>
<keyword evidence="3" id="KW-1134">Transmembrane beta strand</keyword>